<name>A0A238W044_9FLAO</name>
<dbReference type="RefSeq" id="WP_089377500.1">
    <property type="nucleotide sequence ID" value="NZ_FZNX01000001.1"/>
</dbReference>
<dbReference type="AlphaFoldDB" id="A0A238W044"/>
<dbReference type="OrthoDB" id="9799383at2"/>
<dbReference type="Proteomes" id="UP000198412">
    <property type="component" value="Unassembled WGS sequence"/>
</dbReference>
<reference evidence="3" key="1">
    <citation type="submission" date="2017-06" db="EMBL/GenBank/DDBJ databases">
        <authorList>
            <person name="Varghese N."/>
            <person name="Submissions S."/>
        </authorList>
    </citation>
    <scope>NUCLEOTIDE SEQUENCE [LARGE SCALE GENOMIC DNA]</scope>
    <source>
        <strain evidence="3">DSM 27993</strain>
    </source>
</reference>
<feature type="domain" description="Inner membrane protein YgaP-like transmembrane" evidence="1">
    <location>
        <begin position="3"/>
        <end position="55"/>
    </location>
</feature>
<gene>
    <name evidence="2" type="ORF">SAMN04488111_1227</name>
</gene>
<accession>A0A238W044</accession>
<evidence type="ECO:0000259" key="1">
    <source>
        <dbReference type="Pfam" id="PF11127"/>
    </source>
</evidence>
<keyword evidence="3" id="KW-1185">Reference proteome</keyword>
<protein>
    <recommendedName>
        <fullName evidence="1">Inner membrane protein YgaP-like transmembrane domain-containing protein</fullName>
    </recommendedName>
</protein>
<dbReference type="Gene3D" id="6.10.140.1340">
    <property type="match status" value="1"/>
</dbReference>
<evidence type="ECO:0000313" key="2">
    <source>
        <dbReference type="EMBL" id="SNR39734.1"/>
    </source>
</evidence>
<dbReference type="EMBL" id="FZNX01000001">
    <property type="protein sequence ID" value="SNR39734.1"/>
    <property type="molecule type" value="Genomic_DNA"/>
</dbReference>
<sequence>MKQRVVRAVAGTFILISLILAIKVNINWLWFTAFVGANLLQSSITKWCLLEVILNKFGIKD</sequence>
<organism evidence="2 3">
    <name type="scientific">Lutibacter flavus</name>
    <dbReference type="NCBI Taxonomy" id="691689"/>
    <lineage>
        <taxon>Bacteria</taxon>
        <taxon>Pseudomonadati</taxon>
        <taxon>Bacteroidota</taxon>
        <taxon>Flavobacteriia</taxon>
        <taxon>Flavobacteriales</taxon>
        <taxon>Flavobacteriaceae</taxon>
        <taxon>Lutibacter</taxon>
    </lineage>
</organism>
<evidence type="ECO:0000313" key="3">
    <source>
        <dbReference type="Proteomes" id="UP000198412"/>
    </source>
</evidence>
<dbReference type="InterPro" id="IPR021309">
    <property type="entry name" value="YgaP-like_TM"/>
</dbReference>
<proteinExistence type="predicted"/>
<dbReference type="Pfam" id="PF11127">
    <property type="entry name" value="YgaP-like_TM"/>
    <property type="match status" value="1"/>
</dbReference>